<dbReference type="InterPro" id="IPR023045">
    <property type="entry name" value="MoaC"/>
</dbReference>
<dbReference type="NCBIfam" id="NF006870">
    <property type="entry name" value="PRK09364.1"/>
    <property type="match status" value="1"/>
</dbReference>
<accession>A0A6I6JWM5</accession>
<reference evidence="5 6" key="1">
    <citation type="submission" date="2019-11" db="EMBL/GenBank/DDBJ databases">
        <authorList>
            <person name="Zheng R.K."/>
            <person name="Sun C.M."/>
        </authorList>
    </citation>
    <scope>NUCLEOTIDE SEQUENCE [LARGE SCALE GENOMIC DNA]</scope>
    <source>
        <strain evidence="5 6">WC007</strain>
    </source>
</reference>
<dbReference type="Pfam" id="PF01967">
    <property type="entry name" value="MoaC"/>
    <property type="match status" value="1"/>
</dbReference>
<feature type="domain" description="Molybdopterin cofactor biosynthesis C (MoaC)" evidence="4">
    <location>
        <begin position="15"/>
        <end position="147"/>
    </location>
</feature>
<evidence type="ECO:0000313" key="6">
    <source>
        <dbReference type="Proteomes" id="UP000428260"/>
    </source>
</evidence>
<proteinExistence type="predicted"/>
<evidence type="ECO:0000256" key="2">
    <source>
        <dbReference type="ARBA" id="ARBA00023150"/>
    </source>
</evidence>
<dbReference type="SUPFAM" id="SSF55040">
    <property type="entry name" value="Molybdenum cofactor biosynthesis protein C, MoaC"/>
    <property type="match status" value="1"/>
</dbReference>
<dbReference type="Proteomes" id="UP000428260">
    <property type="component" value="Chromosome"/>
</dbReference>
<keyword evidence="5" id="KW-0456">Lyase</keyword>
<dbReference type="CDD" id="cd00528">
    <property type="entry name" value="MoaC"/>
    <property type="match status" value="1"/>
</dbReference>
<keyword evidence="6" id="KW-1185">Reference proteome</keyword>
<comment type="pathway">
    <text evidence="1">Cofactor biosynthesis; molybdopterin biosynthesis.</text>
</comment>
<protein>
    <submittedName>
        <fullName evidence="5">Cyclic pyranopterin monophosphate synthase MoaC</fullName>
        <ecNumber evidence="5">4.6.1.17</ecNumber>
    </submittedName>
</protein>
<evidence type="ECO:0000259" key="4">
    <source>
        <dbReference type="Pfam" id="PF01967"/>
    </source>
</evidence>
<dbReference type="GO" id="GO:0061799">
    <property type="term" value="F:cyclic pyranopterin monophosphate synthase activity"/>
    <property type="evidence" value="ECO:0007669"/>
    <property type="project" value="UniProtKB-EC"/>
</dbReference>
<dbReference type="InterPro" id="IPR050105">
    <property type="entry name" value="MoCo_biosynth_MoaA/MoaC"/>
</dbReference>
<dbReference type="UniPathway" id="UPA00344"/>
<comment type="function">
    <text evidence="3">Catalyzes the conversion of (8S)-3',8-cyclo-7,8-dihydroguanosine 5'-triphosphate to cyclic pyranopterin monophosphate (cPMP).</text>
</comment>
<name>A0A6I6JWM5_9BACT</name>
<keyword evidence="2" id="KW-0501">Molybdenum cofactor biosynthesis</keyword>
<dbReference type="NCBIfam" id="TIGR00581">
    <property type="entry name" value="moaC"/>
    <property type="match status" value="1"/>
</dbReference>
<dbReference type="InterPro" id="IPR002820">
    <property type="entry name" value="Mopterin_CF_biosynth-C_dom"/>
</dbReference>
<dbReference type="RefSeq" id="WP_158866857.1">
    <property type="nucleotide sequence ID" value="NZ_CP046401.1"/>
</dbReference>
<evidence type="ECO:0000313" key="5">
    <source>
        <dbReference type="EMBL" id="QGY44517.1"/>
    </source>
</evidence>
<gene>
    <name evidence="5" type="primary">moaC</name>
    <name evidence="5" type="ORF">GM418_12860</name>
</gene>
<dbReference type="EC" id="4.6.1.17" evidence="5"/>
<evidence type="ECO:0000256" key="3">
    <source>
        <dbReference type="ARBA" id="ARBA00055087"/>
    </source>
</evidence>
<dbReference type="PANTHER" id="PTHR22960">
    <property type="entry name" value="MOLYBDOPTERIN COFACTOR SYNTHESIS PROTEIN A"/>
    <property type="match status" value="1"/>
</dbReference>
<organism evidence="5 6">
    <name type="scientific">Maribellus comscasis</name>
    <dbReference type="NCBI Taxonomy" id="2681766"/>
    <lineage>
        <taxon>Bacteria</taxon>
        <taxon>Pseudomonadati</taxon>
        <taxon>Bacteroidota</taxon>
        <taxon>Bacteroidia</taxon>
        <taxon>Marinilabiliales</taxon>
        <taxon>Prolixibacteraceae</taxon>
        <taxon>Maribellus</taxon>
    </lineage>
</organism>
<evidence type="ECO:0000256" key="1">
    <source>
        <dbReference type="ARBA" id="ARBA00005046"/>
    </source>
</evidence>
<sequence length="150" mass="16284">MNSLSHIDDKGKANMVDISQKPDQVRTASAEGFIKLQPETINLIQQNLIKKGDVVAIAEFAGIQAAKETSRLIPLCHNIVITKAEVKGTVLDDGIKMESRLKCIGKTGIEMEALTAVSVALLTIYDMCKAVDKTMEIVSVKLVSKEKSDV</sequence>
<dbReference type="EMBL" id="CP046401">
    <property type="protein sequence ID" value="QGY44517.1"/>
    <property type="molecule type" value="Genomic_DNA"/>
</dbReference>
<dbReference type="Gene3D" id="3.30.70.640">
    <property type="entry name" value="Molybdopterin cofactor biosynthesis C (MoaC) domain"/>
    <property type="match status" value="1"/>
</dbReference>
<dbReference type="InterPro" id="IPR036522">
    <property type="entry name" value="MoaC_sf"/>
</dbReference>
<dbReference type="GO" id="GO:0006777">
    <property type="term" value="P:Mo-molybdopterin cofactor biosynthetic process"/>
    <property type="evidence" value="ECO:0007669"/>
    <property type="project" value="UniProtKB-KW"/>
</dbReference>
<dbReference type="AlphaFoldDB" id="A0A6I6JWM5"/>
<dbReference type="KEGG" id="mcos:GM418_12860"/>